<dbReference type="AlphaFoldDB" id="A0A7U4QLU0"/>
<dbReference type="KEGG" id="daw:HS1_001897"/>
<dbReference type="NCBIfam" id="TIGR02595">
    <property type="entry name" value="PEP_CTERM"/>
    <property type="match status" value="1"/>
</dbReference>
<accession>A0A7U4QLU0</accession>
<keyword evidence="3" id="KW-1185">Reference proteome</keyword>
<gene>
    <name evidence="2" type="ORF">HS1_001897</name>
</gene>
<keyword evidence="1" id="KW-1133">Transmembrane helix</keyword>
<evidence type="ECO:0000256" key="1">
    <source>
        <dbReference type="SAM" id="Phobius"/>
    </source>
</evidence>
<sequence>MHYMKNLGMFFCTIILVFMLGGVTEAATYTFQPTPADLYDLDHYCYYTWGIDWDIPAGEIIVSASLFFDDIRNWNKKSNDLWVHLLDSANTGVTEYGDGEGGGDNFSGQGILLHHWQDLPASAQDITYDFDPFEIATLNTYVTDGNFGLGFDPDCHYYNNGITLNIETAPVPIPTTILLLGSGLLGFGLLSRRKRVNT</sequence>
<dbReference type="EMBL" id="CP013015">
    <property type="protein sequence ID" value="AMM41691.1"/>
    <property type="molecule type" value="Genomic_DNA"/>
</dbReference>
<keyword evidence="1" id="KW-0472">Membrane</keyword>
<dbReference type="Proteomes" id="UP000070560">
    <property type="component" value="Chromosome"/>
</dbReference>
<reference evidence="2 3" key="1">
    <citation type="submission" date="2015-10" db="EMBL/GenBank/DDBJ databases">
        <title>Candidatus Desulfofervidus auxilii, a hydrogenotrophic sulfate-reducing bacterium involved in the thermophilic anaerobic oxidation of methane.</title>
        <authorList>
            <person name="Krukenberg V."/>
            <person name="Richter M."/>
            <person name="Wegener G."/>
        </authorList>
    </citation>
    <scope>NUCLEOTIDE SEQUENCE [LARGE SCALE GENOMIC DNA]</scope>
    <source>
        <strain evidence="2 3">HS1</strain>
    </source>
</reference>
<organism evidence="2 3">
    <name type="scientific">Desulfofervidus auxilii</name>
    <dbReference type="NCBI Taxonomy" id="1621989"/>
    <lineage>
        <taxon>Bacteria</taxon>
        <taxon>Pseudomonadati</taxon>
        <taxon>Thermodesulfobacteriota</taxon>
        <taxon>Candidatus Desulfofervidia</taxon>
        <taxon>Candidatus Desulfofervidales</taxon>
        <taxon>Candidatus Desulfofervidaceae</taxon>
        <taxon>Candidatus Desulfofervidus</taxon>
    </lineage>
</organism>
<evidence type="ECO:0008006" key="4">
    <source>
        <dbReference type="Google" id="ProtNLM"/>
    </source>
</evidence>
<protein>
    <recommendedName>
        <fullName evidence="4">PEP-CTERM sorting domain-containing protein</fullName>
    </recommendedName>
</protein>
<keyword evidence="1" id="KW-0812">Transmembrane</keyword>
<evidence type="ECO:0000313" key="2">
    <source>
        <dbReference type="EMBL" id="AMM41691.1"/>
    </source>
</evidence>
<dbReference type="OrthoDB" id="8904568at2"/>
<evidence type="ECO:0000313" key="3">
    <source>
        <dbReference type="Proteomes" id="UP000070560"/>
    </source>
</evidence>
<name>A0A7U4QLU0_DESA2</name>
<dbReference type="InterPro" id="IPR013424">
    <property type="entry name" value="Ice-binding_C"/>
</dbReference>
<proteinExistence type="predicted"/>
<feature type="transmembrane region" description="Helical" evidence="1">
    <location>
        <begin position="171"/>
        <end position="190"/>
    </location>
</feature>
<dbReference type="RefSeq" id="WP_066064521.1">
    <property type="nucleotide sequence ID" value="NZ_CP013015.1"/>
</dbReference>